<feature type="compositionally biased region" description="Basic and acidic residues" evidence="1">
    <location>
        <begin position="23"/>
        <end position="34"/>
    </location>
</feature>
<dbReference type="Proteomes" id="UP001142055">
    <property type="component" value="Chromosome 1"/>
</dbReference>
<reference evidence="2" key="1">
    <citation type="submission" date="2022-12" db="EMBL/GenBank/DDBJ databases">
        <title>Genome assemblies of Blomia tropicalis.</title>
        <authorList>
            <person name="Cui Y."/>
        </authorList>
    </citation>
    <scope>NUCLEOTIDE SEQUENCE</scope>
    <source>
        <tissue evidence="2">Adult mites</tissue>
    </source>
</reference>
<keyword evidence="3" id="KW-1185">Reference proteome</keyword>
<protein>
    <submittedName>
        <fullName evidence="2">Uncharacterized protein</fullName>
    </submittedName>
</protein>
<dbReference type="AlphaFoldDB" id="A0A9Q0RPX6"/>
<evidence type="ECO:0000313" key="3">
    <source>
        <dbReference type="Proteomes" id="UP001142055"/>
    </source>
</evidence>
<proteinExistence type="predicted"/>
<sequence length="54" mass="6322">HRFAANGHCGWRPCNIHSQNENGRMKDRKKERQLGPKFADDDDDRIRMQGGRQS</sequence>
<accession>A0A9Q0RPX6</accession>
<evidence type="ECO:0000313" key="2">
    <source>
        <dbReference type="EMBL" id="KAJ6222040.1"/>
    </source>
</evidence>
<feature type="non-terminal residue" evidence="2">
    <location>
        <position position="54"/>
    </location>
</feature>
<feature type="region of interest" description="Disordered" evidence="1">
    <location>
        <begin position="1"/>
        <end position="54"/>
    </location>
</feature>
<organism evidence="2 3">
    <name type="scientific">Blomia tropicalis</name>
    <name type="common">Mite</name>
    <dbReference type="NCBI Taxonomy" id="40697"/>
    <lineage>
        <taxon>Eukaryota</taxon>
        <taxon>Metazoa</taxon>
        <taxon>Ecdysozoa</taxon>
        <taxon>Arthropoda</taxon>
        <taxon>Chelicerata</taxon>
        <taxon>Arachnida</taxon>
        <taxon>Acari</taxon>
        <taxon>Acariformes</taxon>
        <taxon>Sarcoptiformes</taxon>
        <taxon>Astigmata</taxon>
        <taxon>Glycyphagoidea</taxon>
        <taxon>Echimyopodidae</taxon>
        <taxon>Blomia</taxon>
    </lineage>
</organism>
<feature type="non-terminal residue" evidence="2">
    <location>
        <position position="1"/>
    </location>
</feature>
<name>A0A9Q0RPX6_BLOTA</name>
<comment type="caution">
    <text evidence="2">The sequence shown here is derived from an EMBL/GenBank/DDBJ whole genome shotgun (WGS) entry which is preliminary data.</text>
</comment>
<gene>
    <name evidence="2" type="ORF">RDWZM_000585</name>
</gene>
<evidence type="ECO:0000256" key="1">
    <source>
        <dbReference type="SAM" id="MobiDB-lite"/>
    </source>
</evidence>
<dbReference type="EMBL" id="JAPWDV010000001">
    <property type="protein sequence ID" value="KAJ6222040.1"/>
    <property type="molecule type" value="Genomic_DNA"/>
</dbReference>